<feature type="region of interest" description="Disordered" evidence="1">
    <location>
        <begin position="65"/>
        <end position="107"/>
    </location>
</feature>
<organism evidence="2 3">
    <name type="scientific">Anisodus acutangulus</name>
    <dbReference type="NCBI Taxonomy" id="402998"/>
    <lineage>
        <taxon>Eukaryota</taxon>
        <taxon>Viridiplantae</taxon>
        <taxon>Streptophyta</taxon>
        <taxon>Embryophyta</taxon>
        <taxon>Tracheophyta</taxon>
        <taxon>Spermatophyta</taxon>
        <taxon>Magnoliopsida</taxon>
        <taxon>eudicotyledons</taxon>
        <taxon>Gunneridae</taxon>
        <taxon>Pentapetalae</taxon>
        <taxon>asterids</taxon>
        <taxon>lamiids</taxon>
        <taxon>Solanales</taxon>
        <taxon>Solanaceae</taxon>
        <taxon>Solanoideae</taxon>
        <taxon>Hyoscyameae</taxon>
        <taxon>Anisodus</taxon>
    </lineage>
</organism>
<evidence type="ECO:0000313" key="2">
    <source>
        <dbReference type="EMBL" id="KAJ8540045.1"/>
    </source>
</evidence>
<dbReference type="AlphaFoldDB" id="A0A9Q1LLN0"/>
<evidence type="ECO:0000313" key="3">
    <source>
        <dbReference type="Proteomes" id="UP001152561"/>
    </source>
</evidence>
<comment type="caution">
    <text evidence="2">The sequence shown here is derived from an EMBL/GenBank/DDBJ whole genome shotgun (WGS) entry which is preliminary data.</text>
</comment>
<dbReference type="Proteomes" id="UP001152561">
    <property type="component" value="Unassembled WGS sequence"/>
</dbReference>
<feature type="compositionally biased region" description="Polar residues" evidence="1">
    <location>
        <begin position="1"/>
        <end position="18"/>
    </location>
</feature>
<dbReference type="PANTHER" id="PTHR36045:SF4">
    <property type="match status" value="1"/>
</dbReference>
<evidence type="ECO:0000256" key="1">
    <source>
        <dbReference type="SAM" id="MobiDB-lite"/>
    </source>
</evidence>
<feature type="region of interest" description="Disordered" evidence="1">
    <location>
        <begin position="1"/>
        <end position="21"/>
    </location>
</feature>
<name>A0A9Q1LLN0_9SOLA</name>
<protein>
    <submittedName>
        <fullName evidence="2">Uncharacterized protein</fullName>
    </submittedName>
</protein>
<sequence>METRRPISQQSQAETLGQNDDVLELEEEIREVEEQVNQIADKVADCRTSLPGQLNTTFGSILAAQRPVLNTEGPESQPGCSNDPPTSDVEGPSQRGAALAGEVQKEDEKAQLLKQKITSNASAIPIVLKRMKEAMARIDKLQSSKKVIHPAFKRRRISS</sequence>
<gene>
    <name evidence="2" type="ORF">K7X08_026434</name>
</gene>
<reference evidence="3" key="1">
    <citation type="journal article" date="2023" name="Proc. Natl. Acad. Sci. U.S.A.">
        <title>Genomic and structural basis for evolution of tropane alkaloid biosynthesis.</title>
        <authorList>
            <person name="Wanga Y.-J."/>
            <person name="Taina T."/>
            <person name="Yua J.-Y."/>
            <person name="Lia J."/>
            <person name="Xua B."/>
            <person name="Chenc J."/>
            <person name="D'Auriad J.C."/>
            <person name="Huanga J.-P."/>
            <person name="Huanga S.-X."/>
        </authorList>
    </citation>
    <scope>NUCLEOTIDE SEQUENCE [LARGE SCALE GENOMIC DNA]</scope>
    <source>
        <strain evidence="3">cv. KIB-2019</strain>
    </source>
</reference>
<accession>A0A9Q1LLN0</accession>
<proteinExistence type="predicted"/>
<dbReference type="EMBL" id="JAJAGQ010000016">
    <property type="protein sequence ID" value="KAJ8540045.1"/>
    <property type="molecule type" value="Genomic_DNA"/>
</dbReference>
<keyword evidence="3" id="KW-1185">Reference proteome</keyword>
<dbReference type="PANTHER" id="PTHR36045">
    <property type="entry name" value="OS04G0558500 PROTEIN"/>
    <property type="match status" value="1"/>
</dbReference>
<dbReference type="OrthoDB" id="781564at2759"/>